<name>A0A9W4SIA7_9GLOM</name>
<evidence type="ECO:0000256" key="1">
    <source>
        <dbReference type="ARBA" id="ARBA00022603"/>
    </source>
</evidence>
<dbReference type="OrthoDB" id="2433712at2759"/>
<evidence type="ECO:0000313" key="4">
    <source>
        <dbReference type="EMBL" id="CAI2169551.1"/>
    </source>
</evidence>
<keyword evidence="5" id="KW-1185">Reference proteome</keyword>
<dbReference type="Pfam" id="PF01555">
    <property type="entry name" value="N6_N4_Mtase"/>
    <property type="match status" value="1"/>
</dbReference>
<dbReference type="Proteomes" id="UP001153678">
    <property type="component" value="Unassembled WGS sequence"/>
</dbReference>
<dbReference type="InterPro" id="IPR002941">
    <property type="entry name" value="DNA_methylase_N4/N6"/>
</dbReference>
<reference evidence="4" key="1">
    <citation type="submission" date="2022-08" db="EMBL/GenBank/DDBJ databases">
        <authorList>
            <person name="Kallberg Y."/>
            <person name="Tangrot J."/>
            <person name="Rosling A."/>
        </authorList>
    </citation>
    <scope>NUCLEOTIDE SEQUENCE</scope>
    <source>
        <strain evidence="4">Wild A</strain>
    </source>
</reference>
<dbReference type="InterPro" id="IPR029063">
    <property type="entry name" value="SAM-dependent_MTases_sf"/>
</dbReference>
<dbReference type="GO" id="GO:0008170">
    <property type="term" value="F:N-methyltransferase activity"/>
    <property type="evidence" value="ECO:0007669"/>
    <property type="project" value="InterPro"/>
</dbReference>
<gene>
    <name evidence="4" type="ORF">FWILDA_LOCUS4136</name>
</gene>
<evidence type="ECO:0000313" key="5">
    <source>
        <dbReference type="Proteomes" id="UP001153678"/>
    </source>
</evidence>
<comment type="caution">
    <text evidence="4">The sequence shown here is derived from an EMBL/GenBank/DDBJ whole genome shotgun (WGS) entry which is preliminary data.</text>
</comment>
<protein>
    <submittedName>
        <fullName evidence="4">17495_t:CDS:1</fullName>
    </submittedName>
</protein>
<evidence type="ECO:0000259" key="3">
    <source>
        <dbReference type="Pfam" id="PF01555"/>
    </source>
</evidence>
<dbReference type="EMBL" id="CAMKVN010000597">
    <property type="protein sequence ID" value="CAI2169551.1"/>
    <property type="molecule type" value="Genomic_DNA"/>
</dbReference>
<dbReference type="GO" id="GO:0032259">
    <property type="term" value="P:methylation"/>
    <property type="evidence" value="ECO:0007669"/>
    <property type="project" value="UniProtKB-KW"/>
</dbReference>
<feature type="domain" description="DNA methylase N-4/N-6" evidence="3">
    <location>
        <begin position="36"/>
        <end position="115"/>
    </location>
</feature>
<dbReference type="GO" id="GO:0003677">
    <property type="term" value="F:DNA binding"/>
    <property type="evidence" value="ECO:0007669"/>
    <property type="project" value="InterPro"/>
</dbReference>
<accession>A0A9W4SIA7</accession>
<proteinExistence type="predicted"/>
<sequence length="132" mass="15088">MEFGEIKELLLNELTKEQKYLLNTKQAGEAWELLTNLTNNSVSLIFLDPQYEPENVLSPNKRKHPHQKPKELIEALILATTNEGDLVVDPCAGSFIVLEICQELGRNYLGVDLTYKEMKEFLSNKPDKVNEI</sequence>
<dbReference type="AlphaFoldDB" id="A0A9W4SIA7"/>
<dbReference type="SUPFAM" id="SSF53335">
    <property type="entry name" value="S-adenosyl-L-methionine-dependent methyltransferases"/>
    <property type="match status" value="1"/>
</dbReference>
<keyword evidence="2" id="KW-0808">Transferase</keyword>
<organism evidence="4 5">
    <name type="scientific">Funneliformis geosporum</name>
    <dbReference type="NCBI Taxonomy" id="1117311"/>
    <lineage>
        <taxon>Eukaryota</taxon>
        <taxon>Fungi</taxon>
        <taxon>Fungi incertae sedis</taxon>
        <taxon>Mucoromycota</taxon>
        <taxon>Glomeromycotina</taxon>
        <taxon>Glomeromycetes</taxon>
        <taxon>Glomerales</taxon>
        <taxon>Glomeraceae</taxon>
        <taxon>Funneliformis</taxon>
    </lineage>
</organism>
<dbReference type="Gene3D" id="3.40.50.150">
    <property type="entry name" value="Vaccinia Virus protein VP39"/>
    <property type="match status" value="1"/>
</dbReference>
<keyword evidence="1" id="KW-0489">Methyltransferase</keyword>
<evidence type="ECO:0000256" key="2">
    <source>
        <dbReference type="ARBA" id="ARBA00022679"/>
    </source>
</evidence>